<evidence type="ECO:0000313" key="2">
    <source>
        <dbReference type="Proteomes" id="UP000266673"/>
    </source>
</evidence>
<proteinExistence type="predicted"/>
<gene>
    <name evidence="1" type="ORF">C2G38_2195790</name>
</gene>
<dbReference type="OrthoDB" id="2441978at2759"/>
<name>A0A397V4G1_9GLOM</name>
<reference evidence="1 2" key="1">
    <citation type="submission" date="2018-06" db="EMBL/GenBank/DDBJ databases">
        <title>Comparative genomics reveals the genomic features of Rhizophagus irregularis, R. cerebriforme, R. diaphanum and Gigaspora rosea, and their symbiotic lifestyle signature.</title>
        <authorList>
            <person name="Morin E."/>
            <person name="San Clemente H."/>
            <person name="Chen E.C.H."/>
            <person name="De La Providencia I."/>
            <person name="Hainaut M."/>
            <person name="Kuo A."/>
            <person name="Kohler A."/>
            <person name="Murat C."/>
            <person name="Tang N."/>
            <person name="Roy S."/>
            <person name="Loubradou J."/>
            <person name="Henrissat B."/>
            <person name="Grigoriev I.V."/>
            <person name="Corradi N."/>
            <person name="Roux C."/>
            <person name="Martin F.M."/>
        </authorList>
    </citation>
    <scope>NUCLEOTIDE SEQUENCE [LARGE SCALE GENOMIC DNA]</scope>
    <source>
        <strain evidence="1 2">DAOM 194757</strain>
    </source>
</reference>
<evidence type="ECO:0000313" key="1">
    <source>
        <dbReference type="EMBL" id="RIB14206.1"/>
    </source>
</evidence>
<keyword evidence="2" id="KW-1185">Reference proteome</keyword>
<sequence>MRSSEKKFLEGIDSVVGFLKLGGAILLADGEDRRLISQEGYQQIAVVNSTIPREGAISNKRVLLNKQIEANIRIMQVNLYHLEVENDSTDAFKQGMIDKIDKIGAQRSSSRTKFLVHTKRKLKQDSIKMSGNKAVYNKKIKKAKTSVIEEEDLNAIWRTCCSNKENEELFQTVVKDLGDMVE</sequence>
<accession>A0A397V4G1</accession>
<dbReference type="Proteomes" id="UP000266673">
    <property type="component" value="Unassembled WGS sequence"/>
</dbReference>
<organism evidence="1 2">
    <name type="scientific">Gigaspora rosea</name>
    <dbReference type="NCBI Taxonomy" id="44941"/>
    <lineage>
        <taxon>Eukaryota</taxon>
        <taxon>Fungi</taxon>
        <taxon>Fungi incertae sedis</taxon>
        <taxon>Mucoromycota</taxon>
        <taxon>Glomeromycotina</taxon>
        <taxon>Glomeromycetes</taxon>
        <taxon>Diversisporales</taxon>
        <taxon>Gigasporaceae</taxon>
        <taxon>Gigaspora</taxon>
    </lineage>
</organism>
<protein>
    <submittedName>
        <fullName evidence="1">Uncharacterized protein</fullName>
    </submittedName>
</protein>
<comment type="caution">
    <text evidence="1">The sequence shown here is derived from an EMBL/GenBank/DDBJ whole genome shotgun (WGS) entry which is preliminary data.</text>
</comment>
<dbReference type="AlphaFoldDB" id="A0A397V4G1"/>
<dbReference type="EMBL" id="QKWP01000853">
    <property type="protein sequence ID" value="RIB14206.1"/>
    <property type="molecule type" value="Genomic_DNA"/>
</dbReference>